<dbReference type="EMBL" id="AGTP01045554">
    <property type="status" value="NOT_ANNOTATED_CDS"/>
    <property type="molecule type" value="Genomic_DNA"/>
</dbReference>
<dbReference type="PRINTS" id="PR00237">
    <property type="entry name" value="GPCRRHODOPSN"/>
</dbReference>
<keyword evidence="13" id="KW-1185">Reference proteome</keyword>
<feature type="domain" description="G-protein coupled receptors family 1 profile" evidence="11">
    <location>
        <begin position="47"/>
        <end position="276"/>
    </location>
</feature>
<evidence type="ECO:0000256" key="10">
    <source>
        <dbReference type="SAM" id="Phobius"/>
    </source>
</evidence>
<evidence type="ECO:0000256" key="5">
    <source>
        <dbReference type="ARBA" id="ARBA00023136"/>
    </source>
</evidence>
<evidence type="ECO:0000259" key="11">
    <source>
        <dbReference type="PROSITE" id="PS50262"/>
    </source>
</evidence>
<dbReference type="PROSITE" id="PS50262">
    <property type="entry name" value="G_PROTEIN_RECEP_F1_2"/>
    <property type="match status" value="1"/>
</dbReference>
<feature type="transmembrane region" description="Helical" evidence="10">
    <location>
        <begin position="184"/>
        <end position="208"/>
    </location>
</feature>
<feature type="transmembrane region" description="Helical" evidence="10">
    <location>
        <begin position="67"/>
        <end position="91"/>
    </location>
</feature>
<name>A0A287DDL1_ICTTR</name>
<dbReference type="Ensembl" id="ENSSTOT00000035415.1">
    <property type="protein sequence ID" value="ENSSTOP00000029916.1"/>
    <property type="gene ID" value="ENSSTOG00000030069.1"/>
</dbReference>
<comment type="similarity">
    <text evidence="8">Belongs to the G-protein coupled receptor 1 family.</text>
</comment>
<protein>
    <submittedName>
        <fullName evidence="12">Mas-related G-protein coupled receptor member X1-like</fullName>
    </submittedName>
</protein>
<dbReference type="PRINTS" id="PR02108">
    <property type="entry name" value="MRGPCRFAMILY"/>
</dbReference>
<reference evidence="12" key="2">
    <citation type="submission" date="2025-05" db="UniProtKB">
        <authorList>
            <consortium name="Ensembl"/>
        </authorList>
    </citation>
    <scope>IDENTIFICATION</scope>
</reference>
<evidence type="ECO:0000256" key="8">
    <source>
        <dbReference type="RuleBase" id="RU000688"/>
    </source>
</evidence>
<dbReference type="InterPro" id="IPR000276">
    <property type="entry name" value="GPCR_Rhodpsn"/>
</dbReference>
<dbReference type="InterPro" id="IPR026234">
    <property type="entry name" value="MRGPCRFAMILY"/>
</dbReference>
<proteinExistence type="inferred from homology"/>
<dbReference type="GO" id="GO:0005886">
    <property type="term" value="C:plasma membrane"/>
    <property type="evidence" value="ECO:0007669"/>
    <property type="project" value="TreeGrafter"/>
</dbReference>
<dbReference type="Pfam" id="PF00001">
    <property type="entry name" value="7tm_1"/>
    <property type="match status" value="1"/>
</dbReference>
<feature type="region of interest" description="Disordered" evidence="9">
    <location>
        <begin position="1"/>
        <end position="20"/>
    </location>
</feature>
<gene>
    <name evidence="12" type="primary">LOC101968044</name>
</gene>
<keyword evidence="3 10" id="KW-1133">Transmembrane helix</keyword>
<evidence type="ECO:0000256" key="9">
    <source>
        <dbReference type="SAM" id="MobiDB-lite"/>
    </source>
</evidence>
<dbReference type="GO" id="GO:0004930">
    <property type="term" value="F:G protein-coupled receptor activity"/>
    <property type="evidence" value="ECO:0007669"/>
    <property type="project" value="UniProtKB-KW"/>
</dbReference>
<dbReference type="eggNOG" id="ENOG502RTWA">
    <property type="taxonomic scope" value="Eukaryota"/>
</dbReference>
<dbReference type="STRING" id="43179.ENSSTOP00000029916"/>
<evidence type="ECO:0000256" key="4">
    <source>
        <dbReference type="ARBA" id="ARBA00023040"/>
    </source>
</evidence>
<evidence type="ECO:0000256" key="6">
    <source>
        <dbReference type="ARBA" id="ARBA00023170"/>
    </source>
</evidence>
<evidence type="ECO:0000256" key="2">
    <source>
        <dbReference type="ARBA" id="ARBA00022692"/>
    </source>
</evidence>
<feature type="compositionally biased region" description="Polar residues" evidence="9">
    <location>
        <begin position="1"/>
        <end position="19"/>
    </location>
</feature>
<evidence type="ECO:0000256" key="7">
    <source>
        <dbReference type="ARBA" id="ARBA00023224"/>
    </source>
</evidence>
<dbReference type="Ensembl" id="ENSSTOT00000039924.1">
    <property type="protein sequence ID" value="ENSSTOP00000031624.1"/>
    <property type="gene ID" value="ENSSTOG00000032510.1"/>
</dbReference>
<organism evidence="12 13">
    <name type="scientific">Ictidomys tridecemlineatus</name>
    <name type="common">Thirteen-lined ground squirrel</name>
    <name type="synonym">Spermophilus tridecemlineatus</name>
    <dbReference type="NCBI Taxonomy" id="43179"/>
    <lineage>
        <taxon>Eukaryota</taxon>
        <taxon>Metazoa</taxon>
        <taxon>Chordata</taxon>
        <taxon>Craniata</taxon>
        <taxon>Vertebrata</taxon>
        <taxon>Euteleostomi</taxon>
        <taxon>Mammalia</taxon>
        <taxon>Eutheria</taxon>
        <taxon>Euarchontoglires</taxon>
        <taxon>Glires</taxon>
        <taxon>Rodentia</taxon>
        <taxon>Sciuromorpha</taxon>
        <taxon>Sciuridae</taxon>
        <taxon>Xerinae</taxon>
        <taxon>Marmotini</taxon>
        <taxon>Ictidomys</taxon>
    </lineage>
</organism>
<keyword evidence="4 8" id="KW-0297">G-protein coupled receptor</keyword>
<keyword evidence="2 8" id="KW-0812">Transmembrane</keyword>
<feature type="transmembrane region" description="Helical" evidence="10">
    <location>
        <begin position="148"/>
        <end position="172"/>
    </location>
</feature>
<keyword evidence="6 8" id="KW-0675">Receptor</keyword>
<keyword evidence="5 10" id="KW-0472">Membrane</keyword>
<keyword evidence="7 8" id="KW-0807">Transducer</keyword>
<feature type="compositionally biased region" description="Polar residues" evidence="9">
    <location>
        <begin position="303"/>
        <end position="327"/>
    </location>
</feature>
<dbReference type="SUPFAM" id="SSF81321">
    <property type="entry name" value="Family A G protein-coupled receptor-like"/>
    <property type="match status" value="1"/>
</dbReference>
<dbReference type="AlphaFoldDB" id="A0A287DDL1"/>
<dbReference type="GeneTree" id="ENSGT01030000234639"/>
<evidence type="ECO:0000313" key="12">
    <source>
        <dbReference type="Ensembl" id="ENSSTOP00000031624.1"/>
    </source>
</evidence>
<dbReference type="Gene3D" id="1.20.1070.10">
    <property type="entry name" value="Rhodopsin 7-helix transmembrane proteins"/>
    <property type="match status" value="1"/>
</dbReference>
<sequence>MDPTITAWSTEATPNNGSDENLPPICDENNLITTVLICIIFPLGLAGNASVIWFLGFQMRRNPFYTYILNLAVADFLFLCLHTTFLLLAVIRVFHHCTTLFGILRTVTKFFYIADMNMIAAISTERCLSVLCPIWYHCHRPRHTSAVICVLLWALSMILSILQAVVCVYFDITVRHLCKKVQFTLAAWLVLLFVILSGSSLALIGRMLCGSQKKPLTRLYVTIMLTVLVFLLCGLPFGVSVFLLWWMEIDSQALFCLQLVSTVLSYVNSSANPIIYFFVGSFRQGLQGQNLKLVLERALQDTPGKNESGGSLSQGTLEMSGSRVEQG</sequence>
<evidence type="ECO:0000313" key="13">
    <source>
        <dbReference type="Proteomes" id="UP000005215"/>
    </source>
</evidence>
<feature type="transmembrane region" description="Helical" evidence="10">
    <location>
        <begin position="220"/>
        <end position="246"/>
    </location>
</feature>
<reference evidence="13" key="1">
    <citation type="submission" date="2011-11" db="EMBL/GenBank/DDBJ databases">
        <title>The Draft Genome of Spermophilus tridecemlineatus.</title>
        <authorList>
            <consortium name="The Broad Institute Genome Assembly &amp; Analysis Group"/>
            <consortium name="Computational R&amp;D Group"/>
            <consortium name="and Sequencing Platform"/>
            <person name="Di Palma F."/>
            <person name="Alfoldi J."/>
            <person name="Johnson J."/>
            <person name="Berlin A."/>
            <person name="Gnerre S."/>
            <person name="Jaffe D."/>
            <person name="MacCallum I."/>
            <person name="Young S."/>
            <person name="Walker B.J."/>
            <person name="Lindblad-Toh K."/>
        </authorList>
    </citation>
    <scope>NUCLEOTIDE SEQUENCE [LARGE SCALE GENOMIC DNA]</scope>
</reference>
<accession>A0A287DDL1</accession>
<dbReference type="InterPro" id="IPR017452">
    <property type="entry name" value="GPCR_Rhodpsn_7TM"/>
</dbReference>
<evidence type="ECO:0000256" key="3">
    <source>
        <dbReference type="ARBA" id="ARBA00022989"/>
    </source>
</evidence>
<dbReference type="Proteomes" id="UP000005215">
    <property type="component" value="Unassembled WGS sequence"/>
</dbReference>
<feature type="region of interest" description="Disordered" evidence="9">
    <location>
        <begin position="302"/>
        <end position="327"/>
    </location>
</feature>
<dbReference type="PANTHER" id="PTHR11334">
    <property type="entry name" value="MAS-RELATED G-PROTEIN COUPLED RECEPTOR"/>
    <property type="match status" value="1"/>
</dbReference>
<evidence type="ECO:0000256" key="1">
    <source>
        <dbReference type="ARBA" id="ARBA00004141"/>
    </source>
</evidence>
<dbReference type="EMBL" id="AGTP01045556">
    <property type="status" value="NOT_ANNOTATED_CDS"/>
    <property type="molecule type" value="Genomic_DNA"/>
</dbReference>
<feature type="transmembrane region" description="Helical" evidence="10">
    <location>
        <begin position="31"/>
        <end position="55"/>
    </location>
</feature>
<feature type="transmembrane region" description="Helical" evidence="10">
    <location>
        <begin position="252"/>
        <end position="279"/>
    </location>
</feature>
<comment type="subcellular location">
    <subcellularLocation>
        <location evidence="1">Membrane</location>
        <topology evidence="1">Multi-pass membrane protein</topology>
    </subcellularLocation>
</comment>
<dbReference type="PANTHER" id="PTHR11334:SF34">
    <property type="entry name" value="MAS-RELATED G-PROTEIN COUPLED RECEPTOR MEMBER X3"/>
    <property type="match status" value="1"/>
</dbReference>
<dbReference type="PROSITE" id="PS00237">
    <property type="entry name" value="G_PROTEIN_RECEP_F1_1"/>
    <property type="match status" value="1"/>
</dbReference>